<dbReference type="STRING" id="94869.SAMN04488529_108118"/>
<sequence>MGKNNCYKKNWGKDIKKAIREITDSVVKNIYCRTNCGQNQGGFNSGKCCIYVLIVLTLLLSGIGFYSWIIIGMLCLILQFV</sequence>
<name>A0A1H0TYV5_9CLOT</name>
<keyword evidence="1" id="KW-1133">Transmembrane helix</keyword>
<reference evidence="3 4" key="1">
    <citation type="submission" date="2016-10" db="EMBL/GenBank/DDBJ databases">
        <authorList>
            <person name="de Groot N.N."/>
        </authorList>
    </citation>
    <scope>NUCLEOTIDE SEQUENCE [LARGE SCALE GENOMIC DNA]</scope>
    <source>
        <strain evidence="3 4">DSM 12272</strain>
    </source>
</reference>
<dbReference type="Proteomes" id="UP000585258">
    <property type="component" value="Unassembled WGS sequence"/>
</dbReference>
<proteinExistence type="predicted"/>
<organism evidence="3 4">
    <name type="scientific">Clostridium gasigenes</name>
    <dbReference type="NCBI Taxonomy" id="94869"/>
    <lineage>
        <taxon>Bacteria</taxon>
        <taxon>Bacillati</taxon>
        <taxon>Bacillota</taxon>
        <taxon>Clostridia</taxon>
        <taxon>Eubacteriales</taxon>
        <taxon>Clostridiaceae</taxon>
        <taxon>Clostridium</taxon>
    </lineage>
</organism>
<dbReference type="GeneID" id="65307982"/>
<gene>
    <name evidence="2" type="ORF">H7E68_08170</name>
    <name evidence="3" type="ORF">SAMN04488529_108118</name>
</gene>
<keyword evidence="1" id="KW-0472">Membrane</keyword>
<evidence type="ECO:0000256" key="1">
    <source>
        <dbReference type="SAM" id="Phobius"/>
    </source>
</evidence>
<dbReference type="EMBL" id="FNJM01000008">
    <property type="protein sequence ID" value="SDP58736.1"/>
    <property type="molecule type" value="Genomic_DNA"/>
</dbReference>
<dbReference type="Proteomes" id="UP000198597">
    <property type="component" value="Unassembled WGS sequence"/>
</dbReference>
<dbReference type="OrthoDB" id="1926737at2"/>
<keyword evidence="4" id="KW-1185">Reference proteome</keyword>
<dbReference type="RefSeq" id="WP_089970763.1">
    <property type="nucleotide sequence ID" value="NZ_CP071376.1"/>
</dbReference>
<protein>
    <submittedName>
        <fullName evidence="3">Uncharacterized protein</fullName>
    </submittedName>
</protein>
<evidence type="ECO:0000313" key="5">
    <source>
        <dbReference type="Proteomes" id="UP000585258"/>
    </source>
</evidence>
<reference evidence="2 5" key="2">
    <citation type="submission" date="2020-08" db="EMBL/GenBank/DDBJ databases">
        <title>Clostridia isolated from Swiss meat.</title>
        <authorList>
            <person name="Wambui J."/>
            <person name="Stevens M.J.A."/>
            <person name="Stephan R."/>
        </authorList>
    </citation>
    <scope>NUCLEOTIDE SEQUENCE [LARGE SCALE GENOMIC DNA]</scope>
    <source>
        <strain evidence="2 5">CM001</strain>
    </source>
</reference>
<dbReference type="EMBL" id="JACKWY010000004">
    <property type="protein sequence ID" value="MBB6714707.1"/>
    <property type="molecule type" value="Genomic_DNA"/>
</dbReference>
<evidence type="ECO:0000313" key="2">
    <source>
        <dbReference type="EMBL" id="MBB6714707.1"/>
    </source>
</evidence>
<evidence type="ECO:0000313" key="3">
    <source>
        <dbReference type="EMBL" id="SDP58736.1"/>
    </source>
</evidence>
<feature type="transmembrane region" description="Helical" evidence="1">
    <location>
        <begin position="50"/>
        <end position="80"/>
    </location>
</feature>
<keyword evidence="1" id="KW-0812">Transmembrane</keyword>
<evidence type="ECO:0000313" key="4">
    <source>
        <dbReference type="Proteomes" id="UP000198597"/>
    </source>
</evidence>
<dbReference type="AlphaFoldDB" id="A0A1H0TYV5"/>
<accession>A0A1H0TYV5</accession>